<evidence type="ECO:0000256" key="2">
    <source>
        <dbReference type="ARBA" id="ARBA00020809"/>
    </source>
</evidence>
<dbReference type="Gene3D" id="3.90.940.20">
    <property type="entry name" value="RPB5-like RNA polymerase subunit"/>
    <property type="match status" value="1"/>
</dbReference>
<dbReference type="GO" id="GO:0003899">
    <property type="term" value="F:DNA-directed RNA polymerase activity"/>
    <property type="evidence" value="ECO:0007669"/>
    <property type="project" value="InterPro"/>
</dbReference>
<keyword evidence="3" id="KW-0804">Transcription</keyword>
<dbReference type="GO" id="GO:0042797">
    <property type="term" value="P:tRNA transcription by RNA polymerase III"/>
    <property type="evidence" value="ECO:0007669"/>
    <property type="project" value="TreeGrafter"/>
</dbReference>
<dbReference type="AlphaFoldDB" id="A0A2T9ZH13"/>
<dbReference type="InterPro" id="IPR014381">
    <property type="entry name" value="Arch_Rpo5/euc_Rpb5"/>
</dbReference>
<evidence type="ECO:0000256" key="5">
    <source>
        <dbReference type="ARBA" id="ARBA00025765"/>
    </source>
</evidence>
<comment type="caution">
    <text evidence="8">The sequence shown here is derived from an EMBL/GenBank/DDBJ whole genome shotgun (WGS) entry which is preliminary data.</text>
</comment>
<dbReference type="Proteomes" id="UP000245609">
    <property type="component" value="Unassembled WGS sequence"/>
</dbReference>
<dbReference type="GO" id="GO:0006362">
    <property type="term" value="P:transcription elongation by RNA polymerase I"/>
    <property type="evidence" value="ECO:0007669"/>
    <property type="project" value="TreeGrafter"/>
</dbReference>
<feature type="domain" description="RNA polymerase subunit H/Rpb5 C-terminal" evidence="6">
    <location>
        <begin position="80"/>
        <end position="152"/>
    </location>
</feature>
<proteinExistence type="inferred from homology"/>
<name>A0A2T9ZH13_9FUNG</name>
<dbReference type="Pfam" id="PF03871">
    <property type="entry name" value="RNA_pol_Rpb5_N"/>
    <property type="match status" value="1"/>
</dbReference>
<dbReference type="GO" id="GO:0005666">
    <property type="term" value="C:RNA polymerase III complex"/>
    <property type="evidence" value="ECO:0007669"/>
    <property type="project" value="TreeGrafter"/>
</dbReference>
<dbReference type="GO" id="GO:0006366">
    <property type="term" value="P:transcription by RNA polymerase II"/>
    <property type="evidence" value="ECO:0007669"/>
    <property type="project" value="TreeGrafter"/>
</dbReference>
<dbReference type="InterPro" id="IPR036710">
    <property type="entry name" value="RNA_pol_Rpb5_N_sf"/>
</dbReference>
<evidence type="ECO:0000256" key="3">
    <source>
        <dbReference type="ARBA" id="ARBA00023163"/>
    </source>
</evidence>
<dbReference type="PANTHER" id="PTHR10535:SF0">
    <property type="entry name" value="DNA-DIRECTED RNA POLYMERASES I, II, AND III SUBUNIT RPABC1"/>
    <property type="match status" value="1"/>
</dbReference>
<feature type="domain" description="RNA polymerase Rpb5 N-terminal" evidence="7">
    <location>
        <begin position="1"/>
        <end position="37"/>
    </location>
</feature>
<keyword evidence="4" id="KW-0539">Nucleus</keyword>
<dbReference type="FunFam" id="3.90.940.20:FF:000001">
    <property type="entry name" value="DNA-directed RNA polymerases I, II, and III subunit RPABC1"/>
    <property type="match status" value="1"/>
</dbReference>
<dbReference type="OrthoDB" id="248779at2759"/>
<dbReference type="SUPFAM" id="SSF55287">
    <property type="entry name" value="RPB5-like RNA polymerase subunit"/>
    <property type="match status" value="1"/>
</dbReference>
<comment type="subcellular location">
    <subcellularLocation>
        <location evidence="1">Nucleus</location>
    </subcellularLocation>
</comment>
<evidence type="ECO:0000313" key="9">
    <source>
        <dbReference type="Proteomes" id="UP000245609"/>
    </source>
</evidence>
<sequence>MTFLVQKRDDPSDQLMVFFPDDLSVGIKPIRSYAEKMVAQGVTKGIIVYRKTITPSANKIISQMSSKYQMEAFNESDLLVNITHHELVPKHVVLKDEEKKALLARYHLKESQLPRIQSSDPVAKYYGLKKGQVVKIIRASETAGRYLTYRLCV</sequence>
<dbReference type="InterPro" id="IPR005571">
    <property type="entry name" value="RNA_pol_Rpb5_N"/>
</dbReference>
<dbReference type="GO" id="GO:0005665">
    <property type="term" value="C:RNA polymerase II, core complex"/>
    <property type="evidence" value="ECO:0007669"/>
    <property type="project" value="TreeGrafter"/>
</dbReference>
<evidence type="ECO:0000259" key="6">
    <source>
        <dbReference type="Pfam" id="PF01191"/>
    </source>
</evidence>
<evidence type="ECO:0000259" key="7">
    <source>
        <dbReference type="Pfam" id="PF03871"/>
    </source>
</evidence>
<protein>
    <recommendedName>
        <fullName evidence="2">DNA-directed RNA polymerases I, II, and III subunit RPABC1</fullName>
    </recommendedName>
</protein>
<evidence type="ECO:0000256" key="4">
    <source>
        <dbReference type="ARBA" id="ARBA00023242"/>
    </source>
</evidence>
<organism evidence="8 9">
    <name type="scientific">Smittium megazygosporum</name>
    <dbReference type="NCBI Taxonomy" id="133381"/>
    <lineage>
        <taxon>Eukaryota</taxon>
        <taxon>Fungi</taxon>
        <taxon>Fungi incertae sedis</taxon>
        <taxon>Zoopagomycota</taxon>
        <taxon>Kickxellomycotina</taxon>
        <taxon>Harpellomycetes</taxon>
        <taxon>Harpellales</taxon>
        <taxon>Legeriomycetaceae</taxon>
        <taxon>Smittium</taxon>
    </lineage>
</organism>
<dbReference type="GO" id="GO:0003677">
    <property type="term" value="F:DNA binding"/>
    <property type="evidence" value="ECO:0007669"/>
    <property type="project" value="InterPro"/>
</dbReference>
<dbReference type="InterPro" id="IPR000783">
    <property type="entry name" value="RNA_pol_subH/Rpb5_C"/>
</dbReference>
<evidence type="ECO:0000256" key="1">
    <source>
        <dbReference type="ARBA" id="ARBA00004123"/>
    </source>
</evidence>
<comment type="similarity">
    <text evidence="5">Belongs to the archaeal Rpo5/eukaryotic RPB5 RNA polymerase subunit family.</text>
</comment>
<dbReference type="InterPro" id="IPR035913">
    <property type="entry name" value="RPB5-like_sf"/>
</dbReference>
<dbReference type="STRING" id="133381.A0A2T9ZH13"/>
<dbReference type="NCBIfam" id="NF007129">
    <property type="entry name" value="PRK09570.1"/>
    <property type="match status" value="1"/>
</dbReference>
<dbReference type="HAMAP" id="MF_00025">
    <property type="entry name" value="RNApol_Rpo5_RPB5"/>
    <property type="match status" value="1"/>
</dbReference>
<gene>
    <name evidence="8" type="ORF">BB560_001641</name>
</gene>
<reference evidence="8 9" key="1">
    <citation type="journal article" date="2018" name="MBio">
        <title>Comparative Genomics Reveals the Core Gene Toolbox for the Fungus-Insect Symbiosis.</title>
        <authorList>
            <person name="Wang Y."/>
            <person name="Stata M."/>
            <person name="Wang W."/>
            <person name="Stajich J.E."/>
            <person name="White M.M."/>
            <person name="Moncalvo J.M."/>
        </authorList>
    </citation>
    <scope>NUCLEOTIDE SEQUENCE [LARGE SCALE GENOMIC DNA]</scope>
    <source>
        <strain evidence="8 9">SC-DP-2</strain>
    </source>
</reference>
<dbReference type="Gene3D" id="3.40.1340.10">
    <property type="entry name" value="RNA polymerase, Rpb5, N-terminal domain"/>
    <property type="match status" value="1"/>
</dbReference>
<dbReference type="PROSITE" id="PS01110">
    <property type="entry name" value="RNA_POL_H_23KD"/>
    <property type="match status" value="1"/>
</dbReference>
<evidence type="ECO:0000313" key="8">
    <source>
        <dbReference type="EMBL" id="PVV03869.1"/>
    </source>
</evidence>
<keyword evidence="9" id="KW-1185">Reference proteome</keyword>
<dbReference type="GO" id="GO:0005736">
    <property type="term" value="C:RNA polymerase I complex"/>
    <property type="evidence" value="ECO:0007669"/>
    <property type="project" value="TreeGrafter"/>
</dbReference>
<accession>A0A2T9ZH13</accession>
<dbReference type="EMBL" id="MBFS01000184">
    <property type="protein sequence ID" value="PVV03869.1"/>
    <property type="molecule type" value="Genomic_DNA"/>
</dbReference>
<dbReference type="Pfam" id="PF01191">
    <property type="entry name" value="RNA_pol_Rpb5_C"/>
    <property type="match status" value="1"/>
</dbReference>
<dbReference type="InterPro" id="IPR020608">
    <property type="entry name" value="RNA_pol_subH/Rpb5_CS"/>
</dbReference>
<dbReference type="SUPFAM" id="SSF53036">
    <property type="entry name" value="Eukaryotic RPB5 N-terminal domain"/>
    <property type="match status" value="1"/>
</dbReference>
<dbReference type="PANTHER" id="PTHR10535">
    <property type="entry name" value="DNA-DIRECTED RNA POLYMERASES I, II, AND III SUBUNIT RPABC1"/>
    <property type="match status" value="1"/>
</dbReference>